<dbReference type="Pfam" id="PF01381">
    <property type="entry name" value="HTH_3"/>
    <property type="match status" value="1"/>
</dbReference>
<dbReference type="GO" id="GO:0003677">
    <property type="term" value="F:DNA binding"/>
    <property type="evidence" value="ECO:0007669"/>
    <property type="project" value="InterPro"/>
</dbReference>
<feature type="domain" description="HTH cro/C1-type" evidence="1">
    <location>
        <begin position="16"/>
        <end position="63"/>
    </location>
</feature>
<gene>
    <name evidence="2" type="ORF">LQE92_03430</name>
</gene>
<reference evidence="2 3" key="1">
    <citation type="submission" date="2021-11" db="EMBL/GenBank/DDBJ databases">
        <title>Lacrimispora sp. nov. NSJ-141 isolated from human feces.</title>
        <authorList>
            <person name="Abdugheni R."/>
        </authorList>
    </citation>
    <scope>NUCLEOTIDE SEQUENCE [LARGE SCALE GENOMIC DNA]</scope>
    <source>
        <strain evidence="2 3">NSJ-141</strain>
    </source>
</reference>
<comment type="caution">
    <text evidence="2">The sequence shown here is derived from an EMBL/GenBank/DDBJ whole genome shotgun (WGS) entry which is preliminary data.</text>
</comment>
<dbReference type="AlphaFoldDB" id="A0AAP2RGV5"/>
<evidence type="ECO:0000259" key="1">
    <source>
        <dbReference type="PROSITE" id="PS50943"/>
    </source>
</evidence>
<dbReference type="Gene3D" id="1.10.260.40">
    <property type="entry name" value="lambda repressor-like DNA-binding domains"/>
    <property type="match status" value="1"/>
</dbReference>
<accession>A0AAP2RGV5</accession>
<dbReference type="InterPro" id="IPR010982">
    <property type="entry name" value="Lambda_DNA-bd_dom_sf"/>
</dbReference>
<dbReference type="EMBL" id="JAJNOR010000001">
    <property type="protein sequence ID" value="MCD2491676.1"/>
    <property type="molecule type" value="Genomic_DNA"/>
</dbReference>
<name>A0AAP2RGV5_9FIRM</name>
<protein>
    <submittedName>
        <fullName evidence="2">Helix-turn-helix domain-containing protein</fullName>
    </submittedName>
</protein>
<keyword evidence="3" id="KW-1185">Reference proteome</keyword>
<dbReference type="InterPro" id="IPR001387">
    <property type="entry name" value="Cro/C1-type_HTH"/>
</dbReference>
<sequence>MGQRSIKGSSELAKCIRLRRNELNLTIEEAASKAGVGTKTWSRYESGESIRKDKCIGICKALNWHALPDGEDNDTSDTLNMDEYKKREIWSSYLENTFGELAAASFVIGSDILLDHLHEDMEALSSMPKGSHIGEIGASWLESLLPPQFLMRYDYDFLYVLHAAVVQLQAIAHAGNQMTAHSVMEELALYLVVEESRFLIESMEPDDDEIDYDSWDEWIFDLFDDMDLITFLYSDLYVTGNNTYHFDHWTERQFYCQ</sequence>
<dbReference type="CDD" id="cd00093">
    <property type="entry name" value="HTH_XRE"/>
    <property type="match status" value="1"/>
</dbReference>
<dbReference type="SMART" id="SM00530">
    <property type="entry name" value="HTH_XRE"/>
    <property type="match status" value="1"/>
</dbReference>
<dbReference type="RefSeq" id="WP_231061590.1">
    <property type="nucleotide sequence ID" value="NZ_JAJNOR010000001.1"/>
</dbReference>
<dbReference type="Proteomes" id="UP001299265">
    <property type="component" value="Unassembled WGS sequence"/>
</dbReference>
<evidence type="ECO:0000313" key="2">
    <source>
        <dbReference type="EMBL" id="MCD2491676.1"/>
    </source>
</evidence>
<evidence type="ECO:0000313" key="3">
    <source>
        <dbReference type="Proteomes" id="UP001299265"/>
    </source>
</evidence>
<dbReference type="SUPFAM" id="SSF47413">
    <property type="entry name" value="lambda repressor-like DNA-binding domains"/>
    <property type="match status" value="1"/>
</dbReference>
<organism evidence="2 3">
    <name type="scientific">Lientehia hominis</name>
    <dbReference type="NCBI Taxonomy" id="2897778"/>
    <lineage>
        <taxon>Bacteria</taxon>
        <taxon>Bacillati</taxon>
        <taxon>Bacillota</taxon>
        <taxon>Clostridia</taxon>
        <taxon>Lachnospirales</taxon>
        <taxon>Lachnospiraceae</taxon>
        <taxon>Lientehia</taxon>
    </lineage>
</organism>
<dbReference type="PROSITE" id="PS50943">
    <property type="entry name" value="HTH_CROC1"/>
    <property type="match status" value="1"/>
</dbReference>
<proteinExistence type="predicted"/>